<sequence>MKNKFNKKDHTVAIVSILIISIILNVYSAYKVSSYKYKLGQQAYNYIEEIRQRNEGNLEILSKSLKNGKIKNEELLKLYKNYDVIAGDIIGLWQRYASYSQNELNIFTKIIDTNRIIENDIHGQIKEYIICTLNNEMKNEQSNLILVNEDKSCFEAMYNMAEKINNYFNTFNEDILKGSTGVEKEKKVIKKHYWIDILEGIYGISDDYVDVEWKIQMVEDDLNT</sequence>
<dbReference type="Proteomes" id="UP000789738">
    <property type="component" value="Unassembled WGS sequence"/>
</dbReference>
<dbReference type="GeneID" id="68878968"/>
<reference evidence="3 5" key="1">
    <citation type="submission" date="2017-10" db="EMBL/GenBank/DDBJ databases">
        <title>Effective Description of Clostridium neonatale sp. nov. linked to necrotizing enterocolitis in neonates and a clarification of species assignable to the genus Clostridium (Prazmowski 1880) emend. Lawson and Rainey 2016.</title>
        <authorList>
            <person name="Bernard K."/>
            <person name="Burdz T."/>
            <person name="Wiebe D."/>
            <person name="Balcewich B."/>
            <person name="Alfa M."/>
            <person name="Bernier A.-M."/>
        </authorList>
    </citation>
    <scope>NUCLEOTIDE SEQUENCE [LARGE SCALE GENOMIC DNA]</scope>
    <source>
        <strain evidence="3 5">LCDC99A005</strain>
    </source>
</reference>
<evidence type="ECO:0000256" key="1">
    <source>
        <dbReference type="SAM" id="Phobius"/>
    </source>
</evidence>
<evidence type="ECO:0000313" key="5">
    <source>
        <dbReference type="Proteomes" id="UP000220840"/>
    </source>
</evidence>
<reference evidence="4 6" key="2">
    <citation type="submission" date="2018-06" db="EMBL/GenBank/DDBJ databases">
        <authorList>
            <consortium name="IHU Genomes"/>
        </authorList>
    </citation>
    <scope>NUCLEOTIDE SEQUENCE [LARGE SCALE GENOMIC DNA]</scope>
    <source>
        <strain evidence="4 6">NEC25</strain>
    </source>
</reference>
<name>A0A2A7MLA4_9CLOT</name>
<dbReference type="OrthoDB" id="1933790at2"/>
<dbReference type="Proteomes" id="UP000220840">
    <property type="component" value="Unassembled WGS sequence"/>
</dbReference>
<evidence type="ECO:0008006" key="7">
    <source>
        <dbReference type="Google" id="ProtNLM"/>
    </source>
</evidence>
<keyword evidence="1" id="KW-1133">Transmembrane helix</keyword>
<dbReference type="STRING" id="137838.GCA_001458595_03984"/>
<protein>
    <recommendedName>
        <fullName evidence="7">Reticulocyte-binding protein</fullName>
    </recommendedName>
</protein>
<dbReference type="EMBL" id="CAKJVE010000004">
    <property type="protein sequence ID" value="CAG9704624.1"/>
    <property type="molecule type" value="Genomic_DNA"/>
</dbReference>
<proteinExistence type="predicted"/>
<evidence type="ECO:0000313" key="6">
    <source>
        <dbReference type="Proteomes" id="UP000431451"/>
    </source>
</evidence>
<dbReference type="EMBL" id="PDCJ01000001">
    <property type="protein sequence ID" value="PEG32466.1"/>
    <property type="molecule type" value="Genomic_DNA"/>
</dbReference>
<evidence type="ECO:0000313" key="4">
    <source>
        <dbReference type="EMBL" id="VCT85861.1"/>
    </source>
</evidence>
<organism evidence="3 5">
    <name type="scientific">Clostridium neonatale</name>
    <dbReference type="NCBI Taxonomy" id="137838"/>
    <lineage>
        <taxon>Bacteria</taxon>
        <taxon>Bacillati</taxon>
        <taxon>Bacillota</taxon>
        <taxon>Clostridia</taxon>
        <taxon>Eubacteriales</taxon>
        <taxon>Clostridiaceae</taxon>
        <taxon>Clostridium</taxon>
    </lineage>
</organism>
<keyword evidence="5" id="KW-1185">Reference proteome</keyword>
<dbReference type="AlphaFoldDB" id="A0A2A7MLA4"/>
<reference evidence="2" key="3">
    <citation type="submission" date="2021-10" db="EMBL/GenBank/DDBJ databases">
        <authorList>
            <person name="Mesa V."/>
        </authorList>
    </citation>
    <scope>NUCLEOTIDE SEQUENCE</scope>
    <source>
        <strain evidence="2">CC3_PB</strain>
    </source>
</reference>
<dbReference type="RefSeq" id="WP_058296609.1">
    <property type="nucleotide sequence ID" value="NZ_CAKJVE010000004.1"/>
</dbReference>
<feature type="transmembrane region" description="Helical" evidence="1">
    <location>
        <begin position="12"/>
        <end position="30"/>
    </location>
</feature>
<evidence type="ECO:0000313" key="3">
    <source>
        <dbReference type="EMBL" id="PEG32466.1"/>
    </source>
</evidence>
<keyword evidence="1" id="KW-0812">Transmembrane</keyword>
<gene>
    <name evidence="2" type="ORF">CNEO_41389</name>
    <name evidence="4" type="ORF">CNEONATNEC25_03464</name>
    <name evidence="3" type="ORF">CQ394_12470</name>
</gene>
<dbReference type="Proteomes" id="UP000431451">
    <property type="component" value="Unassembled WGS sequence"/>
</dbReference>
<dbReference type="EMBL" id="UWJD01000002">
    <property type="protein sequence ID" value="VCT85861.1"/>
    <property type="molecule type" value="Genomic_DNA"/>
</dbReference>
<evidence type="ECO:0000313" key="2">
    <source>
        <dbReference type="EMBL" id="CAG9704624.1"/>
    </source>
</evidence>
<accession>A0A2A7MLA4</accession>
<keyword evidence="1" id="KW-0472">Membrane</keyword>